<dbReference type="InterPro" id="IPR050090">
    <property type="entry name" value="Tyrosine_recombinase_XerCD"/>
</dbReference>
<dbReference type="PANTHER" id="PTHR30349">
    <property type="entry name" value="PHAGE INTEGRASE-RELATED"/>
    <property type="match status" value="1"/>
</dbReference>
<dbReference type="SUPFAM" id="SSF56349">
    <property type="entry name" value="DNA breaking-rejoining enzymes"/>
    <property type="match status" value="1"/>
</dbReference>
<dbReference type="Gene3D" id="1.10.150.130">
    <property type="match status" value="1"/>
</dbReference>
<keyword evidence="2" id="KW-0229">DNA integration</keyword>
<dbReference type="AlphaFoldDB" id="A0A7Y0GCB9"/>
<dbReference type="EMBL" id="JABBGM010000015">
    <property type="protein sequence ID" value="NML96008.1"/>
    <property type="molecule type" value="Genomic_DNA"/>
</dbReference>
<proteinExistence type="inferred from homology"/>
<dbReference type="PANTHER" id="PTHR30349:SF64">
    <property type="entry name" value="PROPHAGE INTEGRASE INTD-RELATED"/>
    <property type="match status" value="1"/>
</dbReference>
<protein>
    <submittedName>
        <fullName evidence="6">Site-specific integrase</fullName>
    </submittedName>
</protein>
<reference evidence="6 7" key="1">
    <citation type="submission" date="2020-04" db="EMBL/GenBank/DDBJ databases">
        <title>Novosphingobium sp. TW-4 isolated from soil.</title>
        <authorList>
            <person name="Dahal R.H."/>
            <person name="Chaudhary D.K."/>
        </authorList>
    </citation>
    <scope>NUCLEOTIDE SEQUENCE [LARGE SCALE GENOMIC DNA]</scope>
    <source>
        <strain evidence="6 7">TW-4</strain>
    </source>
</reference>
<dbReference type="Pfam" id="PF13356">
    <property type="entry name" value="Arm-DNA-bind_3"/>
    <property type="match status" value="1"/>
</dbReference>
<comment type="caution">
    <text evidence="6">The sequence shown here is derived from an EMBL/GenBank/DDBJ whole genome shotgun (WGS) entry which is preliminary data.</text>
</comment>
<evidence type="ECO:0000259" key="5">
    <source>
        <dbReference type="PROSITE" id="PS51898"/>
    </source>
</evidence>
<dbReference type="Proteomes" id="UP000583556">
    <property type="component" value="Unassembled WGS sequence"/>
</dbReference>
<dbReference type="InterPro" id="IPR013762">
    <property type="entry name" value="Integrase-like_cat_sf"/>
</dbReference>
<keyword evidence="7" id="KW-1185">Reference proteome</keyword>
<dbReference type="InterPro" id="IPR038488">
    <property type="entry name" value="Integrase_DNA-bd_sf"/>
</dbReference>
<dbReference type="RefSeq" id="WP_169495210.1">
    <property type="nucleotide sequence ID" value="NZ_JABBGM010000015.1"/>
</dbReference>
<evidence type="ECO:0000256" key="3">
    <source>
        <dbReference type="ARBA" id="ARBA00023125"/>
    </source>
</evidence>
<evidence type="ECO:0000256" key="4">
    <source>
        <dbReference type="ARBA" id="ARBA00023172"/>
    </source>
</evidence>
<dbReference type="GO" id="GO:0006310">
    <property type="term" value="P:DNA recombination"/>
    <property type="evidence" value="ECO:0007669"/>
    <property type="project" value="UniProtKB-KW"/>
</dbReference>
<dbReference type="GO" id="GO:0003677">
    <property type="term" value="F:DNA binding"/>
    <property type="evidence" value="ECO:0007669"/>
    <property type="project" value="UniProtKB-KW"/>
</dbReference>
<comment type="similarity">
    <text evidence="1">Belongs to the 'phage' integrase family.</text>
</comment>
<dbReference type="Gene3D" id="3.30.160.390">
    <property type="entry name" value="Integrase, DNA-binding domain"/>
    <property type="match status" value="1"/>
</dbReference>
<dbReference type="InterPro" id="IPR025166">
    <property type="entry name" value="Integrase_DNA_bind_dom"/>
</dbReference>
<dbReference type="InterPro" id="IPR002104">
    <property type="entry name" value="Integrase_catalytic"/>
</dbReference>
<dbReference type="PROSITE" id="PS51898">
    <property type="entry name" value="TYR_RECOMBINASE"/>
    <property type="match status" value="1"/>
</dbReference>
<gene>
    <name evidence="6" type="ORF">HHL27_20255</name>
</gene>
<name>A0A7Y0GCB9_9SPHN</name>
<feature type="domain" description="Tyr recombinase" evidence="5">
    <location>
        <begin position="211"/>
        <end position="382"/>
    </location>
</feature>
<evidence type="ECO:0000313" key="7">
    <source>
        <dbReference type="Proteomes" id="UP000583556"/>
    </source>
</evidence>
<dbReference type="CDD" id="cd00796">
    <property type="entry name" value="INT_Rci_Hp1_C"/>
    <property type="match status" value="1"/>
</dbReference>
<evidence type="ECO:0000256" key="2">
    <source>
        <dbReference type="ARBA" id="ARBA00022908"/>
    </source>
</evidence>
<keyword evidence="4" id="KW-0233">DNA recombination</keyword>
<dbReference type="InterPro" id="IPR011010">
    <property type="entry name" value="DNA_brk_join_enz"/>
</dbReference>
<dbReference type="Pfam" id="PF00589">
    <property type="entry name" value="Phage_integrase"/>
    <property type="match status" value="1"/>
</dbReference>
<dbReference type="Gene3D" id="1.10.443.10">
    <property type="entry name" value="Intergrase catalytic core"/>
    <property type="match status" value="1"/>
</dbReference>
<accession>A0A7Y0GCB9</accession>
<dbReference type="GO" id="GO:0015074">
    <property type="term" value="P:DNA integration"/>
    <property type="evidence" value="ECO:0007669"/>
    <property type="project" value="UniProtKB-KW"/>
</dbReference>
<keyword evidence="3" id="KW-0238">DNA-binding</keyword>
<organism evidence="6 7">
    <name type="scientific">Novosphingobium olei</name>
    <dbReference type="NCBI Taxonomy" id="2728851"/>
    <lineage>
        <taxon>Bacteria</taxon>
        <taxon>Pseudomonadati</taxon>
        <taxon>Pseudomonadota</taxon>
        <taxon>Alphaproteobacteria</taxon>
        <taxon>Sphingomonadales</taxon>
        <taxon>Sphingomonadaceae</taxon>
        <taxon>Novosphingobium</taxon>
    </lineage>
</organism>
<evidence type="ECO:0000256" key="1">
    <source>
        <dbReference type="ARBA" id="ARBA00008857"/>
    </source>
</evidence>
<evidence type="ECO:0000313" key="6">
    <source>
        <dbReference type="EMBL" id="NML96008.1"/>
    </source>
</evidence>
<dbReference type="InterPro" id="IPR010998">
    <property type="entry name" value="Integrase_recombinase_N"/>
</dbReference>
<sequence>MNARSLAGIVAEELATIGIEPSGYPSESDSVRRTEWSARWPGFGVRHYRSGRRVYVVQARMTGKVRTVTIGDARVVTRAQAADVARRVLLRAEVGENPAEARAKVRSCPTYEAFLDEYWSKAEPTWKASTRARNCYYRCHLDRAFRRRFLDEITPADVKRWFAQMTSSVGPAAANRTFELLRSMFNKAEAWGVLAECSNPCTGVKANKLKRHQCVLSEQELNRFGEALAEIEDSDPMAVAAIRVLALTGCRKSEICDLAWSEVRGRRLLLHDAKTGPRTAWLGEAAQAVLARLPRHTDLDHVFWRGDARLTISRLDECYYRARARAGLAHVRLHDLRHSFASHAASMSETLPMISRLLGHTSVKMTARYAHLDDACVVDAAERLGELLRKATGEGL</sequence>